<dbReference type="GO" id="GO:0003677">
    <property type="term" value="F:DNA binding"/>
    <property type="evidence" value="ECO:0007669"/>
    <property type="project" value="InterPro"/>
</dbReference>
<keyword evidence="5" id="KW-1185">Reference proteome</keyword>
<gene>
    <name evidence="4" type="ORF">B0J13DRAFT_586229</name>
</gene>
<dbReference type="InterPro" id="IPR007219">
    <property type="entry name" value="XnlR_reg_dom"/>
</dbReference>
<evidence type="ECO:0000256" key="2">
    <source>
        <dbReference type="SAM" id="MobiDB-lite"/>
    </source>
</evidence>
<dbReference type="OrthoDB" id="103819at2759"/>
<organism evidence="4 5">
    <name type="scientific">Dactylonectria estremocensis</name>
    <dbReference type="NCBI Taxonomy" id="1079267"/>
    <lineage>
        <taxon>Eukaryota</taxon>
        <taxon>Fungi</taxon>
        <taxon>Dikarya</taxon>
        <taxon>Ascomycota</taxon>
        <taxon>Pezizomycotina</taxon>
        <taxon>Sordariomycetes</taxon>
        <taxon>Hypocreomycetidae</taxon>
        <taxon>Hypocreales</taxon>
        <taxon>Nectriaceae</taxon>
        <taxon>Dactylonectria</taxon>
    </lineage>
</organism>
<dbReference type="CDD" id="cd12148">
    <property type="entry name" value="fungal_TF_MHR"/>
    <property type="match status" value="1"/>
</dbReference>
<dbReference type="GO" id="GO:0000981">
    <property type="term" value="F:DNA-binding transcription factor activity, RNA polymerase II-specific"/>
    <property type="evidence" value="ECO:0007669"/>
    <property type="project" value="InterPro"/>
</dbReference>
<feature type="region of interest" description="Disordered" evidence="2">
    <location>
        <begin position="24"/>
        <end position="43"/>
    </location>
</feature>
<name>A0A9P9ELG5_9HYPO</name>
<dbReference type="PANTHER" id="PTHR46910:SF5">
    <property type="entry name" value="ZN(II)2CYS6 TRANSCRIPTION FACTOR (EUROFUNG)"/>
    <property type="match status" value="1"/>
</dbReference>
<dbReference type="Proteomes" id="UP000717696">
    <property type="component" value="Unassembled WGS sequence"/>
</dbReference>
<proteinExistence type="predicted"/>
<feature type="domain" description="Xylanolytic transcriptional activator regulatory" evidence="3">
    <location>
        <begin position="300"/>
        <end position="373"/>
    </location>
</feature>
<reference evidence="4" key="1">
    <citation type="journal article" date="2021" name="Nat. Commun.">
        <title>Genetic determinants of endophytism in the Arabidopsis root mycobiome.</title>
        <authorList>
            <person name="Mesny F."/>
            <person name="Miyauchi S."/>
            <person name="Thiergart T."/>
            <person name="Pickel B."/>
            <person name="Atanasova L."/>
            <person name="Karlsson M."/>
            <person name="Huettel B."/>
            <person name="Barry K.W."/>
            <person name="Haridas S."/>
            <person name="Chen C."/>
            <person name="Bauer D."/>
            <person name="Andreopoulos W."/>
            <person name="Pangilinan J."/>
            <person name="LaButti K."/>
            <person name="Riley R."/>
            <person name="Lipzen A."/>
            <person name="Clum A."/>
            <person name="Drula E."/>
            <person name="Henrissat B."/>
            <person name="Kohler A."/>
            <person name="Grigoriev I.V."/>
            <person name="Martin F.M."/>
            <person name="Hacquard S."/>
        </authorList>
    </citation>
    <scope>NUCLEOTIDE SEQUENCE</scope>
    <source>
        <strain evidence="4">MPI-CAGE-AT-0021</strain>
    </source>
</reference>
<protein>
    <recommendedName>
        <fullName evidence="3">Xylanolytic transcriptional activator regulatory domain-containing protein</fullName>
    </recommendedName>
</protein>
<dbReference type="Gene3D" id="4.10.240.10">
    <property type="entry name" value="Zn(2)-C6 fungal-type DNA-binding domain"/>
    <property type="match status" value="1"/>
</dbReference>
<dbReference type="InterPro" id="IPR050987">
    <property type="entry name" value="AtrR-like"/>
</dbReference>
<sequence>MVRCDRQLPCSPCRLTEQACAFTGAGQKPKEPRQRVHITSRHQQKIDSIDERLKGIERLLLEDRARSHQGDQTDPTGLLAPLRPSYHHVATVFDQDDISTGTEGSSSLQAHAEMAQKLAESVMNLQSVDSPLLPVDLQTSSVSPQRVSGGPHNECQTRIPGVRGSSLHCTMELPPIPAIVDVLKRVKEEPPTSFIALRCFTPVEHFIDTCRKVFFAIDGYSDAEFVIATAGLYYLFTEIFQTSAPGPSHRQFLAHGHLCRKALETALSTLGAFLPARMDSVQALILGSCHAIEISKPWLAWRMAGFAAQLCQTMGWQDDAIVSEGDERMKNTKFLLFWHTYIIERSLSFRLGRASVIRDCDITISSRLSGTAFPEPWPSLFSFWIEHANIQGKVYELLYSKAAFSWPEISLQAHTEDLLAKLQSLGLQNKDIFESNPIEKSTLTPGQFLALTNKVTYYCAATLISRAKTLKDPSFTFSLDCLDFARKTLQAHKECMQLTSENHHYRSIYVHWRILQLPFIPFIVVFGNIIKTCNLDDLSSLRGFVDSLQPLINLSPPVCRLHSISHALYEVACLYLDRLSSEEQMAAPSIDSTEYEQMTAEVMFMFSGENHTGRSYDLGSLLCSQVDECFFGPQQVLGSLQLPSPTNLT</sequence>
<dbReference type="PANTHER" id="PTHR46910">
    <property type="entry name" value="TRANSCRIPTION FACTOR PDR1"/>
    <property type="match status" value="1"/>
</dbReference>
<evidence type="ECO:0000313" key="4">
    <source>
        <dbReference type="EMBL" id="KAH7139612.1"/>
    </source>
</evidence>
<dbReference type="GO" id="GO:0008270">
    <property type="term" value="F:zinc ion binding"/>
    <property type="evidence" value="ECO:0007669"/>
    <property type="project" value="InterPro"/>
</dbReference>
<dbReference type="GO" id="GO:0006351">
    <property type="term" value="P:DNA-templated transcription"/>
    <property type="evidence" value="ECO:0007669"/>
    <property type="project" value="InterPro"/>
</dbReference>
<dbReference type="AlphaFoldDB" id="A0A9P9ELG5"/>
<accession>A0A9P9ELG5</accession>
<comment type="caution">
    <text evidence="4">The sequence shown here is derived from an EMBL/GenBank/DDBJ whole genome shotgun (WGS) entry which is preliminary data.</text>
</comment>
<keyword evidence="1" id="KW-0539">Nucleus</keyword>
<feature type="region of interest" description="Disordered" evidence="2">
    <location>
        <begin position="141"/>
        <end position="161"/>
    </location>
</feature>
<dbReference type="InterPro" id="IPR036864">
    <property type="entry name" value="Zn2-C6_fun-type_DNA-bd_sf"/>
</dbReference>
<evidence type="ECO:0000259" key="3">
    <source>
        <dbReference type="SMART" id="SM00906"/>
    </source>
</evidence>
<dbReference type="EMBL" id="JAGMUU010000014">
    <property type="protein sequence ID" value="KAH7139612.1"/>
    <property type="molecule type" value="Genomic_DNA"/>
</dbReference>
<dbReference type="Pfam" id="PF04082">
    <property type="entry name" value="Fungal_trans"/>
    <property type="match status" value="1"/>
</dbReference>
<evidence type="ECO:0000256" key="1">
    <source>
        <dbReference type="ARBA" id="ARBA00023242"/>
    </source>
</evidence>
<dbReference type="SMART" id="SM00906">
    <property type="entry name" value="Fungal_trans"/>
    <property type="match status" value="1"/>
</dbReference>
<evidence type="ECO:0000313" key="5">
    <source>
        <dbReference type="Proteomes" id="UP000717696"/>
    </source>
</evidence>